<keyword evidence="6" id="KW-1185">Reference proteome</keyword>
<evidence type="ECO:0000256" key="4">
    <source>
        <dbReference type="ARBA" id="ARBA00023002"/>
    </source>
</evidence>
<proteinExistence type="inferred from homology"/>
<evidence type="ECO:0000256" key="2">
    <source>
        <dbReference type="ARBA" id="ARBA00020077"/>
    </source>
</evidence>
<evidence type="ECO:0000313" key="5">
    <source>
        <dbReference type="EMBL" id="MET4561359.1"/>
    </source>
</evidence>
<dbReference type="GO" id="GO:0004601">
    <property type="term" value="F:peroxidase activity"/>
    <property type="evidence" value="ECO:0007669"/>
    <property type="project" value="UniProtKB-KW"/>
</dbReference>
<dbReference type="EMBL" id="JBEPSB010000010">
    <property type="protein sequence ID" value="MET4561359.1"/>
    <property type="molecule type" value="Genomic_DNA"/>
</dbReference>
<comment type="similarity">
    <text evidence="1">Belongs to the glutathione peroxidase family.</text>
</comment>
<accession>A0ABV2PK96</accession>
<keyword evidence="3 5" id="KW-0575">Peroxidase</keyword>
<dbReference type="InterPro" id="IPR036249">
    <property type="entry name" value="Thioredoxin-like_sf"/>
</dbReference>
<dbReference type="PROSITE" id="PS51355">
    <property type="entry name" value="GLUTATHIONE_PEROXID_3"/>
    <property type="match status" value="1"/>
</dbReference>
<organism evidence="5 6">
    <name type="scientific">Lysinibacillus parviboronicapiens</name>
    <dbReference type="NCBI Taxonomy" id="436516"/>
    <lineage>
        <taxon>Bacteria</taxon>
        <taxon>Bacillati</taxon>
        <taxon>Bacillota</taxon>
        <taxon>Bacilli</taxon>
        <taxon>Bacillales</taxon>
        <taxon>Bacillaceae</taxon>
        <taxon>Lysinibacillus</taxon>
    </lineage>
</organism>
<dbReference type="SUPFAM" id="SSF52833">
    <property type="entry name" value="Thioredoxin-like"/>
    <property type="match status" value="1"/>
</dbReference>
<comment type="caution">
    <text evidence="5">The sequence shown here is derived from an EMBL/GenBank/DDBJ whole genome shotgun (WGS) entry which is preliminary data.</text>
</comment>
<name>A0ABV2PK96_9BACI</name>
<reference evidence="5 6" key="1">
    <citation type="submission" date="2024-06" db="EMBL/GenBank/DDBJ databases">
        <title>Sorghum-associated microbial communities from plants grown in Nebraska, USA.</title>
        <authorList>
            <person name="Schachtman D."/>
        </authorList>
    </citation>
    <scope>NUCLEOTIDE SEQUENCE [LARGE SCALE GENOMIC DNA]</scope>
    <source>
        <strain evidence="5 6">736</strain>
    </source>
</reference>
<evidence type="ECO:0000256" key="3">
    <source>
        <dbReference type="ARBA" id="ARBA00022559"/>
    </source>
</evidence>
<dbReference type="InterPro" id="IPR000889">
    <property type="entry name" value="Glutathione_peroxidase"/>
</dbReference>
<evidence type="ECO:0000256" key="1">
    <source>
        <dbReference type="ARBA" id="ARBA00006926"/>
    </source>
</evidence>
<gene>
    <name evidence="5" type="ORF">ABIA69_002518</name>
</gene>
<dbReference type="Gene3D" id="3.40.30.10">
    <property type="entry name" value="Glutaredoxin"/>
    <property type="match status" value="1"/>
</dbReference>
<dbReference type="Proteomes" id="UP001549363">
    <property type="component" value="Unassembled WGS sequence"/>
</dbReference>
<dbReference type="Pfam" id="PF00255">
    <property type="entry name" value="GSHPx"/>
    <property type="match status" value="1"/>
</dbReference>
<keyword evidence="4" id="KW-0560">Oxidoreductase</keyword>
<evidence type="ECO:0000313" key="6">
    <source>
        <dbReference type="Proteomes" id="UP001549363"/>
    </source>
</evidence>
<dbReference type="PIRSF" id="PIRSF000303">
    <property type="entry name" value="Glutathion_perox"/>
    <property type="match status" value="1"/>
</dbReference>
<protein>
    <recommendedName>
        <fullName evidence="2">Glutathione peroxidase homolog BsaA</fullName>
    </recommendedName>
</protein>
<sequence length="124" mass="14424">MLGFLCDHFDNQNPEDGEETTQLCKVNYGVIFPIFELVQVNGETTHPLFNYLKHEVDFREFGKANIQEKMLAQTIVQIAPSFLDGRNIRWKFTQFLVDGNRKTTARFEPTDSQLDIEQAIERIL</sequence>
<dbReference type="PANTHER" id="PTHR11592:SF78">
    <property type="entry name" value="GLUTATHIONE PEROXIDASE"/>
    <property type="match status" value="1"/>
</dbReference>
<dbReference type="PANTHER" id="PTHR11592">
    <property type="entry name" value="GLUTATHIONE PEROXIDASE"/>
    <property type="match status" value="1"/>
</dbReference>